<dbReference type="InterPro" id="IPR000182">
    <property type="entry name" value="GNAT_dom"/>
</dbReference>
<dbReference type="CDD" id="cd04301">
    <property type="entry name" value="NAT_SF"/>
    <property type="match status" value="1"/>
</dbReference>
<organism evidence="3 4">
    <name type="scientific">Acetivibrio thermocellus AD2</name>
    <dbReference type="NCBI Taxonomy" id="1138384"/>
    <lineage>
        <taxon>Bacteria</taxon>
        <taxon>Bacillati</taxon>
        <taxon>Bacillota</taxon>
        <taxon>Clostridia</taxon>
        <taxon>Eubacteriales</taxon>
        <taxon>Oscillospiraceae</taxon>
        <taxon>Acetivibrio</taxon>
    </lineage>
</organism>
<dbReference type="InterPro" id="IPR050769">
    <property type="entry name" value="NAT_camello-type"/>
</dbReference>
<proteinExistence type="predicted"/>
<dbReference type="PANTHER" id="PTHR13947">
    <property type="entry name" value="GNAT FAMILY N-ACETYLTRANSFERASE"/>
    <property type="match status" value="1"/>
</dbReference>
<evidence type="ECO:0000259" key="2">
    <source>
        <dbReference type="PROSITE" id="PS51186"/>
    </source>
</evidence>
<dbReference type="RefSeq" id="WP_003517444.1">
    <property type="nucleotide sequence ID" value="NZ_CP013828.1"/>
</dbReference>
<accession>A0AB36TEF4</accession>
<reference evidence="3 4" key="1">
    <citation type="submission" date="2017-09" db="EMBL/GenBank/DDBJ databases">
        <title>Evaluation of Pacific Biosciences Sequencing Technology to Finishing C. thermocellum Genome Sequences.</title>
        <authorList>
            <person name="Brown S."/>
        </authorList>
    </citation>
    <scope>NUCLEOTIDE SEQUENCE [LARGE SCALE GENOMIC DNA]</scope>
    <source>
        <strain evidence="3 4">AD2</strain>
    </source>
</reference>
<dbReference type="PANTHER" id="PTHR13947:SF37">
    <property type="entry name" value="LD18367P"/>
    <property type="match status" value="1"/>
</dbReference>
<dbReference type="Proteomes" id="UP000223596">
    <property type="component" value="Unassembled WGS sequence"/>
</dbReference>
<dbReference type="InterPro" id="IPR016181">
    <property type="entry name" value="Acyl_CoA_acyltransferase"/>
</dbReference>
<dbReference type="EMBL" id="PDBW01000001">
    <property type="protein sequence ID" value="PFH02292.1"/>
    <property type="molecule type" value="Genomic_DNA"/>
</dbReference>
<evidence type="ECO:0000256" key="1">
    <source>
        <dbReference type="ARBA" id="ARBA00022679"/>
    </source>
</evidence>
<gene>
    <name evidence="3" type="ORF">M972_111060</name>
</gene>
<name>A0AB36TEF4_ACETH</name>
<dbReference type="GO" id="GO:0008080">
    <property type="term" value="F:N-acetyltransferase activity"/>
    <property type="evidence" value="ECO:0007669"/>
    <property type="project" value="InterPro"/>
</dbReference>
<dbReference type="AlphaFoldDB" id="A0AB36TEF4"/>
<evidence type="ECO:0000313" key="4">
    <source>
        <dbReference type="Proteomes" id="UP000223596"/>
    </source>
</evidence>
<comment type="caution">
    <text evidence="3">The sequence shown here is derived from an EMBL/GenBank/DDBJ whole genome shotgun (WGS) entry which is preliminary data.</text>
</comment>
<dbReference type="Gene3D" id="3.40.630.30">
    <property type="match status" value="1"/>
</dbReference>
<dbReference type="Pfam" id="PF00583">
    <property type="entry name" value="Acetyltransf_1"/>
    <property type="match status" value="1"/>
</dbReference>
<evidence type="ECO:0000313" key="3">
    <source>
        <dbReference type="EMBL" id="PFH02292.1"/>
    </source>
</evidence>
<dbReference type="PROSITE" id="PS51186">
    <property type="entry name" value="GNAT"/>
    <property type="match status" value="1"/>
</dbReference>
<dbReference type="GeneID" id="35805879"/>
<dbReference type="SUPFAM" id="SSF55729">
    <property type="entry name" value="Acyl-CoA N-acyltransferases (Nat)"/>
    <property type="match status" value="1"/>
</dbReference>
<keyword evidence="1" id="KW-0808">Transferase</keyword>
<protein>
    <submittedName>
        <fullName evidence="3">Acetyltransferase (GNAT) family protein</fullName>
    </submittedName>
</protein>
<feature type="domain" description="N-acetyltransferase" evidence="2">
    <location>
        <begin position="3"/>
        <end position="153"/>
    </location>
</feature>
<sequence>MEGIIEKALKEDLPDILNLQKKAFEKVAMEENNFNILPMTQTLESITEEYEKRLFLKYTLEGKIIGSVRAHLDNDNVCHIGRLIVHPEFQNRGIGKALMKEIESVFKNCTRYEIFTGLNSKNTVALYKKLGYVETSVKDVDGVFMVFMKKDNK</sequence>